<proteinExistence type="predicted"/>
<keyword evidence="3" id="KW-1185">Reference proteome</keyword>
<feature type="domain" description="SGNH hydrolase-type esterase" evidence="1">
    <location>
        <begin position="155"/>
        <end position="309"/>
    </location>
</feature>
<name>A0A7X3LUZ1_9HYPH</name>
<dbReference type="GO" id="GO:0016788">
    <property type="term" value="F:hydrolase activity, acting on ester bonds"/>
    <property type="evidence" value="ECO:0007669"/>
    <property type="project" value="UniProtKB-ARBA"/>
</dbReference>
<dbReference type="EMBL" id="WUMV01000003">
    <property type="protein sequence ID" value="MXN65576.1"/>
    <property type="molecule type" value="Genomic_DNA"/>
</dbReference>
<dbReference type="RefSeq" id="WP_160775743.1">
    <property type="nucleotide sequence ID" value="NZ_WUMV01000003.1"/>
</dbReference>
<evidence type="ECO:0000313" key="3">
    <source>
        <dbReference type="Proteomes" id="UP000433101"/>
    </source>
</evidence>
<dbReference type="Pfam" id="PF13472">
    <property type="entry name" value="Lipase_GDSL_2"/>
    <property type="match status" value="1"/>
</dbReference>
<dbReference type="Proteomes" id="UP000433101">
    <property type="component" value="Unassembled WGS sequence"/>
</dbReference>
<dbReference type="InterPro" id="IPR036514">
    <property type="entry name" value="SGNH_hydro_sf"/>
</dbReference>
<dbReference type="SUPFAM" id="SSF52266">
    <property type="entry name" value="SGNH hydrolase"/>
    <property type="match status" value="1"/>
</dbReference>
<sequence>MTANTITAPPPLFAMEISTVIDNAHASADAGRMSEAVRHFDLCRTMLSTTTDQNLLKKHIQNSNSKFRQEANKMKAAVSANSPASASEKVTIIADSLGLPRPTNAANFAAAANDTYPMLLTMPDNSRSGMKVDAHCQRFFTTGEAVELLTEQGQMVQDTHVFIHLGLNDCATRMFLEDQRIAIGLLPPPVAQKVLSFAKLYRTFILDTYPHVQYVPLERFVANLHFIANTCTKYGAKGVFFSTIILSPQRYWAKTPNMPHRFGTYNLAIMEAATAVGAAVLDVDRIIWEAGVQEHLDPDGMHLSPKGHHRIADAFAELISAG</sequence>
<dbReference type="InterPro" id="IPR013830">
    <property type="entry name" value="SGNH_hydro"/>
</dbReference>
<evidence type="ECO:0000313" key="2">
    <source>
        <dbReference type="EMBL" id="MXN65576.1"/>
    </source>
</evidence>
<dbReference type="Gene3D" id="3.40.50.1110">
    <property type="entry name" value="SGNH hydrolase"/>
    <property type="match status" value="1"/>
</dbReference>
<gene>
    <name evidence="2" type="ORF">GR183_11745</name>
</gene>
<dbReference type="AlphaFoldDB" id="A0A7X3LUZ1"/>
<comment type="caution">
    <text evidence="2">The sequence shown here is derived from an EMBL/GenBank/DDBJ whole genome shotgun (WGS) entry which is preliminary data.</text>
</comment>
<organism evidence="2 3">
    <name type="scientific">Stappia sediminis</name>
    <dbReference type="NCBI Taxonomy" id="2692190"/>
    <lineage>
        <taxon>Bacteria</taxon>
        <taxon>Pseudomonadati</taxon>
        <taxon>Pseudomonadota</taxon>
        <taxon>Alphaproteobacteria</taxon>
        <taxon>Hyphomicrobiales</taxon>
        <taxon>Stappiaceae</taxon>
        <taxon>Stappia</taxon>
    </lineage>
</organism>
<accession>A0A7X3LUZ1</accession>
<reference evidence="2 3" key="1">
    <citation type="submission" date="2019-12" db="EMBL/GenBank/DDBJ databases">
        <authorList>
            <person name="Li M."/>
        </authorList>
    </citation>
    <scope>NUCLEOTIDE SEQUENCE [LARGE SCALE GENOMIC DNA]</scope>
    <source>
        <strain evidence="2 3">GBMRC 2046</strain>
    </source>
</reference>
<evidence type="ECO:0000259" key="1">
    <source>
        <dbReference type="Pfam" id="PF13472"/>
    </source>
</evidence>
<protein>
    <recommendedName>
        <fullName evidence="1">SGNH hydrolase-type esterase domain-containing protein</fullName>
    </recommendedName>
</protein>